<evidence type="ECO:0000313" key="3">
    <source>
        <dbReference type="EnsemblMetazoa" id="CapteP186022"/>
    </source>
</evidence>
<dbReference type="AlphaFoldDB" id="R7V3C6"/>
<reference evidence="4" key="1">
    <citation type="submission" date="2012-12" db="EMBL/GenBank/DDBJ databases">
        <authorList>
            <person name="Hellsten U."/>
            <person name="Grimwood J."/>
            <person name="Chapman J.A."/>
            <person name="Shapiro H."/>
            <person name="Aerts A."/>
            <person name="Otillar R.P."/>
            <person name="Terry A.Y."/>
            <person name="Boore J.L."/>
            <person name="Simakov O."/>
            <person name="Marletaz F."/>
            <person name="Cho S.-J."/>
            <person name="Edsinger-Gonzales E."/>
            <person name="Havlak P."/>
            <person name="Kuo D.-H."/>
            <person name="Larsson T."/>
            <person name="Lv J."/>
            <person name="Arendt D."/>
            <person name="Savage R."/>
            <person name="Osoegawa K."/>
            <person name="de Jong P."/>
            <person name="Lindberg D.R."/>
            <person name="Seaver E.C."/>
            <person name="Weisblat D.A."/>
            <person name="Putnam N.H."/>
            <person name="Grigoriev I.V."/>
            <person name="Rokhsar D.S."/>
        </authorList>
    </citation>
    <scope>NUCLEOTIDE SEQUENCE</scope>
    <source>
        <strain evidence="4">I ESC-2004</strain>
    </source>
</reference>
<evidence type="ECO:0000256" key="1">
    <source>
        <dbReference type="SAM" id="SignalP"/>
    </source>
</evidence>
<evidence type="ECO:0000313" key="4">
    <source>
        <dbReference type="Proteomes" id="UP000014760"/>
    </source>
</evidence>
<dbReference type="EnsemblMetazoa" id="CapteT186022">
    <property type="protein sequence ID" value="CapteP186022"/>
    <property type="gene ID" value="CapteG186022"/>
</dbReference>
<dbReference type="HOGENOM" id="CLU_1919037_0_0_1"/>
<dbReference type="EMBL" id="AMQN01005163">
    <property type="status" value="NOT_ANNOTATED_CDS"/>
    <property type="molecule type" value="Genomic_DNA"/>
</dbReference>
<name>R7V3C6_CAPTE</name>
<organism evidence="2">
    <name type="scientific">Capitella teleta</name>
    <name type="common">Polychaete worm</name>
    <dbReference type="NCBI Taxonomy" id="283909"/>
    <lineage>
        <taxon>Eukaryota</taxon>
        <taxon>Metazoa</taxon>
        <taxon>Spiralia</taxon>
        <taxon>Lophotrochozoa</taxon>
        <taxon>Annelida</taxon>
        <taxon>Polychaeta</taxon>
        <taxon>Sedentaria</taxon>
        <taxon>Scolecida</taxon>
        <taxon>Capitellidae</taxon>
        <taxon>Capitella</taxon>
    </lineage>
</organism>
<sequence length="132" mass="14269">MLPSSSAKCLISGLVVICLSASEATISRGVLQSVLSQTNELETPDDSMATYGVERVAPSIAKSMLLNRIQPSKRDSTIRAGSCSTICNFCRDVVSRRVAALCLGECEWDGDAFKVCLTVWSITQTSGRLDYR</sequence>
<feature type="signal peptide" evidence="1">
    <location>
        <begin position="1"/>
        <end position="24"/>
    </location>
</feature>
<reference evidence="2 4" key="2">
    <citation type="journal article" date="2013" name="Nature">
        <title>Insights into bilaterian evolution from three spiralian genomes.</title>
        <authorList>
            <person name="Simakov O."/>
            <person name="Marletaz F."/>
            <person name="Cho S.J."/>
            <person name="Edsinger-Gonzales E."/>
            <person name="Havlak P."/>
            <person name="Hellsten U."/>
            <person name="Kuo D.H."/>
            <person name="Larsson T."/>
            <person name="Lv J."/>
            <person name="Arendt D."/>
            <person name="Savage R."/>
            <person name="Osoegawa K."/>
            <person name="de Jong P."/>
            <person name="Grimwood J."/>
            <person name="Chapman J.A."/>
            <person name="Shapiro H."/>
            <person name="Aerts A."/>
            <person name="Otillar R.P."/>
            <person name="Terry A.Y."/>
            <person name="Boore J.L."/>
            <person name="Grigoriev I.V."/>
            <person name="Lindberg D.R."/>
            <person name="Seaver E.C."/>
            <person name="Weisblat D.A."/>
            <person name="Putnam N.H."/>
            <person name="Rokhsar D.S."/>
        </authorList>
    </citation>
    <scope>NUCLEOTIDE SEQUENCE</scope>
    <source>
        <strain evidence="2 4">I ESC-2004</strain>
    </source>
</reference>
<keyword evidence="1" id="KW-0732">Signal</keyword>
<gene>
    <name evidence="2" type="ORF">CAPTEDRAFT_186022</name>
</gene>
<reference evidence="3" key="3">
    <citation type="submission" date="2015-06" db="UniProtKB">
        <authorList>
            <consortium name="EnsemblMetazoa"/>
        </authorList>
    </citation>
    <scope>IDENTIFICATION</scope>
</reference>
<dbReference type="OrthoDB" id="10563996at2759"/>
<evidence type="ECO:0000313" key="2">
    <source>
        <dbReference type="EMBL" id="ELU13348.1"/>
    </source>
</evidence>
<dbReference type="EMBL" id="KB295285">
    <property type="protein sequence ID" value="ELU13348.1"/>
    <property type="molecule type" value="Genomic_DNA"/>
</dbReference>
<proteinExistence type="predicted"/>
<accession>R7V3C6</accession>
<feature type="chain" id="PRO_5008788670" evidence="1">
    <location>
        <begin position="25"/>
        <end position="132"/>
    </location>
</feature>
<dbReference type="Proteomes" id="UP000014760">
    <property type="component" value="Unassembled WGS sequence"/>
</dbReference>
<keyword evidence="4" id="KW-1185">Reference proteome</keyword>
<protein>
    <submittedName>
        <fullName evidence="2 3">Uncharacterized protein</fullName>
    </submittedName>
</protein>